<dbReference type="GO" id="GO:0016491">
    <property type="term" value="F:oxidoreductase activity"/>
    <property type="evidence" value="ECO:0007669"/>
    <property type="project" value="InterPro"/>
</dbReference>
<dbReference type="InterPro" id="IPR039374">
    <property type="entry name" value="SIP_fam"/>
</dbReference>
<dbReference type="PROSITE" id="PS51384">
    <property type="entry name" value="FAD_FR"/>
    <property type="match status" value="1"/>
</dbReference>
<gene>
    <name evidence="2" type="ORF">CGLY_02615</name>
</gene>
<dbReference type="Gene3D" id="3.40.50.150">
    <property type="entry name" value="Vaccinia Virus protein VP39"/>
    <property type="match status" value="1"/>
</dbReference>
<dbReference type="EMBL" id="CP006842">
    <property type="protein sequence ID" value="AHW62971.1"/>
    <property type="molecule type" value="Genomic_DNA"/>
</dbReference>
<dbReference type="InterPro" id="IPR036390">
    <property type="entry name" value="WH_DNA-bd_sf"/>
</dbReference>
<name>X5E8H1_9CORY</name>
<dbReference type="PANTHER" id="PTHR30157:SF0">
    <property type="entry name" value="NADPH-DEPENDENT FERRIC-CHELATE REDUCTASE"/>
    <property type="match status" value="1"/>
</dbReference>
<dbReference type="OrthoDB" id="3291337at2"/>
<dbReference type="Gene3D" id="1.10.10.10">
    <property type="entry name" value="Winged helix-like DNA-binding domain superfamily/Winged helix DNA-binding domain"/>
    <property type="match status" value="1"/>
</dbReference>
<dbReference type="InterPro" id="IPR039261">
    <property type="entry name" value="FNR_nucleotide-bd"/>
</dbReference>
<dbReference type="InterPro" id="IPR036388">
    <property type="entry name" value="WH-like_DNA-bd_sf"/>
</dbReference>
<dbReference type="SUPFAM" id="SSF46785">
    <property type="entry name" value="Winged helix' DNA-binding domain"/>
    <property type="match status" value="1"/>
</dbReference>
<proteinExistence type="predicted"/>
<dbReference type="KEGG" id="cgy:CGLY_02615"/>
<dbReference type="CDD" id="cd06193">
    <property type="entry name" value="siderophore_interacting"/>
    <property type="match status" value="1"/>
</dbReference>
<dbReference type="RefSeq" id="WP_038545929.1">
    <property type="nucleotide sequence ID" value="NZ_CP006842.1"/>
</dbReference>
<dbReference type="STRING" id="1404245.CGLY_02615"/>
<evidence type="ECO:0000313" key="3">
    <source>
        <dbReference type="Proteomes" id="UP000023703"/>
    </source>
</evidence>
<sequence>MPRISRDTDIYPITMRELEVLRIEDVTPGMRRVVFGGQGLRAHVRDGEDVPAIVSDGFDDDMRMIFPHPVTGERPYPVSLGDGRLDWTAEVNELFRTYTVRKWDPEAGDFGELVVDFARHGAGLAEGWSAAASVGDRVFAAGPKNCASLPVHTDWLLLIGDETALPAIGRCLEEVPAGHRVVAVVEVAERADIQPDLTEVACAASLDLRWVVRAEGGDFTEVVAALGDEGDALPDGTPFVWAGGEAGRLKAVRRFVKELGVPREHVQITGYWRRNDAVVADTEAGDAAAADAVTGTSSISPLMQLHELSETAPGFALQAAAQLGLFEAVDTVADAASGDGAPVAAVAAAVQVPADRLVRFLRYLESVGLLTLHGESAGGEPLVSLTTLGTELADPEGLVTGLTGPGALQSLTWLHLVEGLRGETPVQVGASGSDWEGLRRQDSSLGESLADSEATRAQWVAPALATRLDSLPGGAPASIAVLGGAEGVAAAVYADELLRRNSDLQVTVLVMPDGRGNPRCPHERLLAEVGEQRRDRVEIRDWSRGGIAADLVLLLDPFALCVPDDVPELLSTAAAATGGTGRILVVTRLLAESGDEDHDYEEDLTRMLVSGRSLPTARDLSGAVAQAGLRGVADIPVGWGSHAVVIGA</sequence>
<keyword evidence="3" id="KW-1185">Reference proteome</keyword>
<organism evidence="2 3">
    <name type="scientific">Corynebacterium glyciniphilum AJ 3170</name>
    <dbReference type="NCBI Taxonomy" id="1404245"/>
    <lineage>
        <taxon>Bacteria</taxon>
        <taxon>Bacillati</taxon>
        <taxon>Actinomycetota</taxon>
        <taxon>Actinomycetes</taxon>
        <taxon>Mycobacteriales</taxon>
        <taxon>Corynebacteriaceae</taxon>
        <taxon>Corynebacterium</taxon>
    </lineage>
</organism>
<dbReference type="InterPro" id="IPR012967">
    <property type="entry name" value="COMT_dimerisation"/>
</dbReference>
<dbReference type="InterPro" id="IPR013113">
    <property type="entry name" value="SIP_FAD-bd"/>
</dbReference>
<dbReference type="Gene3D" id="2.40.30.10">
    <property type="entry name" value="Translation factors"/>
    <property type="match status" value="1"/>
</dbReference>
<dbReference type="HOGENOM" id="CLU_031373_0_0_11"/>
<dbReference type="Pfam" id="PF08021">
    <property type="entry name" value="FAD_binding_9"/>
    <property type="match status" value="1"/>
</dbReference>
<dbReference type="Pfam" id="PF08100">
    <property type="entry name" value="Dimerisation"/>
    <property type="match status" value="1"/>
</dbReference>
<dbReference type="AlphaFoldDB" id="X5E8H1"/>
<evidence type="ECO:0000313" key="2">
    <source>
        <dbReference type="EMBL" id="AHW62971.1"/>
    </source>
</evidence>
<evidence type="ECO:0000259" key="1">
    <source>
        <dbReference type="PROSITE" id="PS51384"/>
    </source>
</evidence>
<dbReference type="Proteomes" id="UP000023703">
    <property type="component" value="Chromosome"/>
</dbReference>
<reference evidence="2 3" key="1">
    <citation type="journal article" date="2015" name="Int. J. Syst. Evol. Microbiol.">
        <title>Revisiting Corynebacterium glyciniphilum (ex Kubota et al., 1972) sp. nov., nom. rev., isolated from putrefied banana.</title>
        <authorList>
            <person name="Al-Dilaimi A."/>
            <person name="Bednarz H."/>
            <person name="Lomker A."/>
            <person name="Niehaus K."/>
            <person name="Kalinowski J."/>
            <person name="Ruckert C."/>
        </authorList>
    </citation>
    <scope>NUCLEOTIDE SEQUENCE [LARGE SCALE GENOMIC DNA]</scope>
    <source>
        <strain evidence="2">AJ 3170</strain>
    </source>
</reference>
<feature type="domain" description="FAD-binding FR-type" evidence="1">
    <location>
        <begin position="13"/>
        <end position="150"/>
    </location>
</feature>
<dbReference type="eggNOG" id="COG2375">
    <property type="taxonomic scope" value="Bacteria"/>
</dbReference>
<dbReference type="InterPro" id="IPR029063">
    <property type="entry name" value="SAM-dependent_MTases_sf"/>
</dbReference>
<accession>X5E8H1</accession>
<dbReference type="InterPro" id="IPR007037">
    <property type="entry name" value="SIP_rossman_dom"/>
</dbReference>
<dbReference type="Pfam" id="PF04954">
    <property type="entry name" value="SIP"/>
    <property type="match status" value="1"/>
</dbReference>
<dbReference type="InterPro" id="IPR017927">
    <property type="entry name" value="FAD-bd_FR_type"/>
</dbReference>
<dbReference type="GO" id="GO:0046983">
    <property type="term" value="F:protein dimerization activity"/>
    <property type="evidence" value="ECO:0007669"/>
    <property type="project" value="InterPro"/>
</dbReference>
<dbReference type="PANTHER" id="PTHR30157">
    <property type="entry name" value="FERRIC REDUCTASE, NADPH-DEPENDENT"/>
    <property type="match status" value="1"/>
</dbReference>
<dbReference type="Gene3D" id="3.40.50.80">
    <property type="entry name" value="Nucleotide-binding domain of ferredoxin-NADP reductase (FNR) module"/>
    <property type="match status" value="1"/>
</dbReference>
<protein>
    <submittedName>
        <fullName evidence="2">Putative iron utilization protein</fullName>
    </submittedName>
</protein>